<dbReference type="Proteomes" id="UP001177670">
    <property type="component" value="Unassembled WGS sequence"/>
</dbReference>
<proteinExistence type="predicted"/>
<evidence type="ECO:0000313" key="2">
    <source>
        <dbReference type="Proteomes" id="UP001177670"/>
    </source>
</evidence>
<gene>
    <name evidence="1" type="ORF">K0M31_012397</name>
</gene>
<protein>
    <submittedName>
        <fullName evidence="1">Uncharacterized protein</fullName>
    </submittedName>
</protein>
<organism evidence="1 2">
    <name type="scientific">Melipona bicolor</name>
    <dbReference type="NCBI Taxonomy" id="60889"/>
    <lineage>
        <taxon>Eukaryota</taxon>
        <taxon>Metazoa</taxon>
        <taxon>Ecdysozoa</taxon>
        <taxon>Arthropoda</taxon>
        <taxon>Hexapoda</taxon>
        <taxon>Insecta</taxon>
        <taxon>Pterygota</taxon>
        <taxon>Neoptera</taxon>
        <taxon>Endopterygota</taxon>
        <taxon>Hymenoptera</taxon>
        <taxon>Apocrita</taxon>
        <taxon>Aculeata</taxon>
        <taxon>Apoidea</taxon>
        <taxon>Anthophila</taxon>
        <taxon>Apidae</taxon>
        <taxon>Melipona</taxon>
    </lineage>
</organism>
<comment type="caution">
    <text evidence="1">The sequence shown here is derived from an EMBL/GenBank/DDBJ whole genome shotgun (WGS) entry which is preliminary data.</text>
</comment>
<evidence type="ECO:0000313" key="1">
    <source>
        <dbReference type="EMBL" id="KAK1120416.1"/>
    </source>
</evidence>
<reference evidence="1" key="1">
    <citation type="submission" date="2021-10" db="EMBL/GenBank/DDBJ databases">
        <title>Melipona bicolor Genome sequencing and assembly.</title>
        <authorList>
            <person name="Araujo N.S."/>
            <person name="Arias M.C."/>
        </authorList>
    </citation>
    <scope>NUCLEOTIDE SEQUENCE</scope>
    <source>
        <strain evidence="1">USP_2M_L1-L4_2017</strain>
        <tissue evidence="1">Whole body</tissue>
    </source>
</reference>
<keyword evidence="2" id="KW-1185">Reference proteome</keyword>
<accession>A0AA40FJT3</accession>
<sequence length="82" mass="9635">MQLLGSCKIHRVLREYYVYYSCLMPFEYNTMGGYMRSEELRTIATEIKQARLLLSEKDWAHAVNVNETIKESRIATKTLLSQ</sequence>
<name>A0AA40FJT3_9HYME</name>
<dbReference type="EMBL" id="JAHYIQ010000031">
    <property type="protein sequence ID" value="KAK1120416.1"/>
    <property type="molecule type" value="Genomic_DNA"/>
</dbReference>
<dbReference type="AlphaFoldDB" id="A0AA40FJT3"/>